<evidence type="ECO:0000259" key="2">
    <source>
        <dbReference type="Pfam" id="PF02796"/>
    </source>
</evidence>
<sequence length="922" mass="103080">MDFFEEVEADAFLYHVGVKYRSGRYPYGSGENPYQHDIDFVSRVKALKKQGLTEIEIAKAEGFNSTTDFRKAYSNARNEYASWEHEKAKSMAGDGKTAVEIAVALGYPKSYESKIRYWLKSDTMARTTRARQTADILAKEVAQKKAIDVSAGVETEMGVSKQVLDNAIALAVEDGMVLRKIRIPNATNPGKYTTTNVLCDPDLPKDYIYKDKSRIQSVGEYHSVDGGQRWDHREYPASVDSSRIAIRYGDQGGVERDGVIELRPGVKDLNLGEAHYAQVRIMVDGTHYLKGMAMYSDDLPDGVDIRFNTNKKSGTDMKKVLKPIKEDPENPFGAYIKATGQSHYIGDDGKEHLSAINKLKEEGDWDTMARNLSSQFLSKQPMRLINQQLKLSYDDKIAEFDEINSLTNNAIKRKMLLSFADECDSAAVHMKAAAFPRQTTRVILPSTTIKEGECYIPTLENGETVYLIRYPHAGTFEIPKLVVNNKNAGAKKIFGNATDAIGIGLKTAEQLSGADFDGDTVIVIPDNPNINIRTRKPFQELVDFDPKTTYGSTSKVITNRKGEQEEVYYNNAGIRFTPMPEKQKQNEMGKISNLITDMTLRDPSDEELIRATKHSMVVIDAVKHHLDYKQSYRDNRIDQLVDKYQRHVDDPTKSGGASTLISKHKQAVRVPERQGSGIIDRETGEKKYRESGRTYIDKKTGEETIATTESKLVLETKDVRTLSTGTAQENAYADYCNKLKALGNRARKEYINTPLPKKDPSAEKIYSKEVAELDAELTLAKLNKPKERRAQAIADSVIEAKKKAYPELALKENKDQLNKIRRYAIDDARAAVGAKGHKIEITDQQWKAIQSGAISGTKLTEILGYADSDRLKERAMPKTKTELSSSKVNQIKSMSNSGYTIAEIANRLGCSTSTVSKYINAA</sequence>
<evidence type="ECO:0000313" key="3">
    <source>
        <dbReference type="EMBL" id="DAE25200.1"/>
    </source>
</evidence>
<dbReference type="Gene3D" id="1.10.10.60">
    <property type="entry name" value="Homeodomain-like"/>
    <property type="match status" value="1"/>
</dbReference>
<feature type="domain" description="Resolvase HTH" evidence="2">
    <location>
        <begin position="883"/>
        <end position="921"/>
    </location>
</feature>
<proteinExistence type="predicted"/>
<organism evidence="3">
    <name type="scientific">Siphoviridae sp. ctWWc42</name>
    <dbReference type="NCBI Taxonomy" id="2826361"/>
    <lineage>
        <taxon>Viruses</taxon>
        <taxon>Duplodnaviria</taxon>
        <taxon>Heunggongvirae</taxon>
        <taxon>Uroviricota</taxon>
        <taxon>Caudoviricetes</taxon>
    </lineage>
</organism>
<dbReference type="EMBL" id="BK015795">
    <property type="protein sequence ID" value="DAE25200.1"/>
    <property type="molecule type" value="Genomic_DNA"/>
</dbReference>
<feature type="region of interest" description="Disordered" evidence="1">
    <location>
        <begin position="649"/>
        <end position="672"/>
    </location>
</feature>
<protein>
    <submittedName>
        <fullName evidence="3">RNA dependent RNA polymerase</fullName>
    </submittedName>
</protein>
<dbReference type="Pfam" id="PF02796">
    <property type="entry name" value="HTH_7"/>
    <property type="match status" value="1"/>
</dbReference>
<dbReference type="GO" id="GO:0000150">
    <property type="term" value="F:DNA strand exchange activity"/>
    <property type="evidence" value="ECO:0007669"/>
    <property type="project" value="InterPro"/>
</dbReference>
<name>A0A8S5R1H6_9CAUD</name>
<reference evidence="3" key="1">
    <citation type="journal article" date="2021" name="Proc. Natl. Acad. Sci. U.S.A.">
        <title>A Catalog of Tens of Thousands of Viruses from Human Metagenomes Reveals Hidden Associations with Chronic Diseases.</title>
        <authorList>
            <person name="Tisza M.J."/>
            <person name="Buck C.B."/>
        </authorList>
    </citation>
    <scope>NUCLEOTIDE SEQUENCE</scope>
    <source>
        <strain evidence="3">CtWWc42</strain>
    </source>
</reference>
<accession>A0A8S5R1H6</accession>
<dbReference type="InterPro" id="IPR006120">
    <property type="entry name" value="Resolvase_HTH_dom"/>
</dbReference>
<evidence type="ECO:0000256" key="1">
    <source>
        <dbReference type="SAM" id="MobiDB-lite"/>
    </source>
</evidence>
<dbReference type="GO" id="GO:0003677">
    <property type="term" value="F:DNA binding"/>
    <property type="evidence" value="ECO:0007669"/>
    <property type="project" value="InterPro"/>
</dbReference>